<dbReference type="Gene3D" id="1.20.5.110">
    <property type="match status" value="1"/>
</dbReference>
<dbReference type="EMBL" id="JAKWFO010000006">
    <property type="protein sequence ID" value="KAI9634888.1"/>
    <property type="molecule type" value="Genomic_DNA"/>
</dbReference>
<evidence type="ECO:0000256" key="4">
    <source>
        <dbReference type="ARBA" id="ARBA00022692"/>
    </source>
</evidence>
<feature type="compositionally biased region" description="Basic and acidic residues" evidence="12">
    <location>
        <begin position="183"/>
        <end position="199"/>
    </location>
</feature>
<protein>
    <recommendedName>
        <fullName evidence="11">Endoplasmic reticulum transmembrane protein</fullName>
    </recommendedName>
</protein>
<evidence type="ECO:0000256" key="8">
    <source>
        <dbReference type="ARBA" id="ARBA00022989"/>
    </source>
</evidence>
<dbReference type="GO" id="GO:0070973">
    <property type="term" value="P:protein localization to endoplasmic reticulum exit site"/>
    <property type="evidence" value="ECO:0007669"/>
    <property type="project" value="UniProtKB-UniRule"/>
</dbReference>
<keyword evidence="9" id="KW-0175">Coiled coil</keyword>
<evidence type="ECO:0000256" key="1">
    <source>
        <dbReference type="ARBA" id="ARBA00004477"/>
    </source>
</evidence>
<sequence>MTLYYSICFVLLMSELSLFATIVCPMPFTLRKRLFHFLSENPIIAKIQYGLKITFIFVAVLFVDALQRMIRIAQEGAAAKAKPEMTDVRTETNYAARRFYAQRNLYLTGATLFLSLILARVFYIILDFIHVQEAFTALQQKTAKQSGVNGEADEMRKRITELQRELDASNKGGRDFETLKKQADQQNKEYNRLADEHNKATGNVSNKRTD</sequence>
<keyword evidence="3 11" id="KW-0813">Transport</keyword>
<dbReference type="Proteomes" id="UP001164286">
    <property type="component" value="Unassembled WGS sequence"/>
</dbReference>
<keyword evidence="10 11" id="KW-0472">Membrane</keyword>
<gene>
    <name evidence="15" type="ORF">MKK02DRAFT_37763</name>
</gene>
<dbReference type="RefSeq" id="XP_052944665.1">
    <property type="nucleotide sequence ID" value="XM_053089777.1"/>
</dbReference>
<evidence type="ECO:0000313" key="16">
    <source>
        <dbReference type="Proteomes" id="UP001164286"/>
    </source>
</evidence>
<evidence type="ECO:0000256" key="6">
    <source>
        <dbReference type="ARBA" id="ARBA00022892"/>
    </source>
</evidence>
<evidence type="ECO:0000256" key="7">
    <source>
        <dbReference type="ARBA" id="ARBA00022927"/>
    </source>
</evidence>
<reference evidence="15" key="1">
    <citation type="journal article" date="2022" name="G3 (Bethesda)">
        <title>High quality genome of the basidiomycete yeast Dioszegia hungarica PDD-24b-2 isolated from cloud water.</title>
        <authorList>
            <person name="Jarrige D."/>
            <person name="Haridas S."/>
            <person name="Bleykasten-Grosshans C."/>
            <person name="Joly M."/>
            <person name="Nadalig T."/>
            <person name="Sancelme M."/>
            <person name="Vuilleumier S."/>
            <person name="Grigoriev I.V."/>
            <person name="Amato P."/>
            <person name="Bringel F."/>
        </authorList>
    </citation>
    <scope>NUCLEOTIDE SEQUENCE</scope>
    <source>
        <strain evidence="15">PDD-24b-2</strain>
    </source>
</reference>
<dbReference type="AlphaFoldDB" id="A0AA38LTN3"/>
<organism evidence="15 16">
    <name type="scientific">Dioszegia hungarica</name>
    <dbReference type="NCBI Taxonomy" id="4972"/>
    <lineage>
        <taxon>Eukaryota</taxon>
        <taxon>Fungi</taxon>
        <taxon>Dikarya</taxon>
        <taxon>Basidiomycota</taxon>
        <taxon>Agaricomycotina</taxon>
        <taxon>Tremellomycetes</taxon>
        <taxon>Tremellales</taxon>
        <taxon>Bulleribasidiaceae</taxon>
        <taxon>Dioszegia</taxon>
    </lineage>
</organism>
<dbReference type="InterPro" id="IPR008417">
    <property type="entry name" value="BAP29/BAP31"/>
</dbReference>
<dbReference type="GO" id="GO:0005789">
    <property type="term" value="C:endoplasmic reticulum membrane"/>
    <property type="evidence" value="ECO:0007669"/>
    <property type="project" value="UniProtKB-SubCell"/>
</dbReference>
<keyword evidence="4 11" id="KW-0812">Transmembrane</keyword>
<evidence type="ECO:0000313" key="15">
    <source>
        <dbReference type="EMBL" id="KAI9634888.1"/>
    </source>
</evidence>
<evidence type="ECO:0000256" key="2">
    <source>
        <dbReference type="ARBA" id="ARBA00007956"/>
    </source>
</evidence>
<feature type="compositionally biased region" description="Polar residues" evidence="12">
    <location>
        <begin position="200"/>
        <end position="210"/>
    </location>
</feature>
<comment type="caution">
    <text evidence="15">The sequence shown here is derived from an EMBL/GenBank/DDBJ whole genome shotgun (WGS) entry which is preliminary data.</text>
</comment>
<proteinExistence type="inferred from homology"/>
<comment type="subcellular location">
    <subcellularLocation>
        <location evidence="1 11">Endoplasmic reticulum membrane</location>
        <topology evidence="1 11">Multi-pass membrane protein</topology>
    </subcellularLocation>
</comment>
<name>A0AA38LTN3_9TREE</name>
<evidence type="ECO:0000256" key="9">
    <source>
        <dbReference type="ARBA" id="ARBA00023054"/>
    </source>
</evidence>
<dbReference type="GO" id="GO:0006886">
    <property type="term" value="P:intracellular protein transport"/>
    <property type="evidence" value="ECO:0007669"/>
    <property type="project" value="UniProtKB-UniRule"/>
</dbReference>
<feature type="transmembrane region" description="Helical" evidence="11">
    <location>
        <begin position="105"/>
        <end position="126"/>
    </location>
</feature>
<dbReference type="PANTHER" id="PTHR12701">
    <property type="entry name" value="BCR-ASSOCIATED PROTEIN, BAP"/>
    <property type="match status" value="1"/>
</dbReference>
<feature type="transmembrane region" description="Helical" evidence="11">
    <location>
        <begin position="49"/>
        <end position="66"/>
    </location>
</feature>
<dbReference type="PANTHER" id="PTHR12701:SF20">
    <property type="entry name" value="ENDOPLASMIC RETICULUM TRANSMEMBRANE PROTEIN"/>
    <property type="match status" value="1"/>
</dbReference>
<feature type="domain" description="BAP29/BAP31 transmembrane" evidence="13">
    <location>
        <begin position="1"/>
        <end position="136"/>
    </location>
</feature>
<feature type="domain" description="Bap31/Bap29 cytoplasmic coiled-coil" evidence="14">
    <location>
        <begin position="157"/>
        <end position="205"/>
    </location>
</feature>
<keyword evidence="16" id="KW-1185">Reference proteome</keyword>
<accession>A0AA38LTN3</accession>
<dbReference type="Pfam" id="PF05529">
    <property type="entry name" value="Bap31"/>
    <property type="match status" value="1"/>
</dbReference>
<keyword evidence="5 11" id="KW-0256">Endoplasmic reticulum</keyword>
<dbReference type="GO" id="GO:0006888">
    <property type="term" value="P:endoplasmic reticulum to Golgi vesicle-mediated transport"/>
    <property type="evidence" value="ECO:0007669"/>
    <property type="project" value="UniProtKB-UniRule"/>
</dbReference>
<evidence type="ECO:0000256" key="12">
    <source>
        <dbReference type="SAM" id="MobiDB-lite"/>
    </source>
</evidence>
<keyword evidence="8 11" id="KW-1133">Transmembrane helix</keyword>
<evidence type="ECO:0000259" key="14">
    <source>
        <dbReference type="Pfam" id="PF18035"/>
    </source>
</evidence>
<evidence type="ECO:0000259" key="13">
    <source>
        <dbReference type="Pfam" id="PF05529"/>
    </source>
</evidence>
<evidence type="ECO:0000256" key="10">
    <source>
        <dbReference type="ARBA" id="ARBA00023136"/>
    </source>
</evidence>
<dbReference type="InterPro" id="IPR041672">
    <property type="entry name" value="Bap31/Bap29_C"/>
</dbReference>
<feature type="transmembrane region" description="Helical" evidence="11">
    <location>
        <begin position="7"/>
        <end position="29"/>
    </location>
</feature>
<evidence type="ECO:0000256" key="3">
    <source>
        <dbReference type="ARBA" id="ARBA00022448"/>
    </source>
</evidence>
<keyword evidence="7 11" id="KW-0653">Protein transport</keyword>
<evidence type="ECO:0000256" key="5">
    <source>
        <dbReference type="ARBA" id="ARBA00022824"/>
    </source>
</evidence>
<feature type="region of interest" description="Disordered" evidence="12">
    <location>
        <begin position="183"/>
        <end position="210"/>
    </location>
</feature>
<evidence type="ECO:0000256" key="11">
    <source>
        <dbReference type="RuleBase" id="RU367026"/>
    </source>
</evidence>
<comment type="similarity">
    <text evidence="2 11">Belongs to the BCAP29/BCAP31 family.</text>
</comment>
<dbReference type="Pfam" id="PF18035">
    <property type="entry name" value="Bap31_Bap29_C"/>
    <property type="match status" value="1"/>
</dbReference>
<dbReference type="GeneID" id="77728982"/>
<keyword evidence="6 11" id="KW-0931">ER-Golgi transport</keyword>
<dbReference type="InterPro" id="IPR040463">
    <property type="entry name" value="BAP29/BAP31_N"/>
</dbReference>
<comment type="function">
    <text evidence="11">May play a role in anterograde transport of membrane proteins from the endoplasmic reticulum to the Golgi.</text>
</comment>